<comment type="subcellular location">
    <subcellularLocation>
        <location evidence="1">Membrane</location>
        <topology evidence="1">Multi-pass membrane protein</topology>
    </subcellularLocation>
</comment>
<feature type="region of interest" description="Disordered" evidence="7">
    <location>
        <begin position="52"/>
        <end position="76"/>
    </location>
</feature>
<evidence type="ECO:0000256" key="3">
    <source>
        <dbReference type="ARBA" id="ARBA00022692"/>
    </source>
</evidence>
<keyword evidence="3 8" id="KW-0812">Transmembrane</keyword>
<dbReference type="PROSITE" id="PS50850">
    <property type="entry name" value="MFS"/>
    <property type="match status" value="1"/>
</dbReference>
<dbReference type="InterPro" id="IPR011701">
    <property type="entry name" value="MFS"/>
</dbReference>
<feature type="transmembrane region" description="Helical" evidence="8">
    <location>
        <begin position="179"/>
        <end position="202"/>
    </location>
</feature>
<evidence type="ECO:0000259" key="9">
    <source>
        <dbReference type="PROSITE" id="PS50850"/>
    </source>
</evidence>
<dbReference type="GO" id="GO:0006820">
    <property type="term" value="P:monoatomic anion transport"/>
    <property type="evidence" value="ECO:0007669"/>
    <property type="project" value="TreeGrafter"/>
</dbReference>
<evidence type="ECO:0000256" key="2">
    <source>
        <dbReference type="ARBA" id="ARBA00022448"/>
    </source>
</evidence>
<evidence type="ECO:0000256" key="5">
    <source>
        <dbReference type="ARBA" id="ARBA00022989"/>
    </source>
</evidence>
<evidence type="ECO:0000256" key="7">
    <source>
        <dbReference type="SAM" id="MobiDB-lite"/>
    </source>
</evidence>
<feature type="compositionally biased region" description="Basic and acidic residues" evidence="7">
    <location>
        <begin position="63"/>
        <end position="76"/>
    </location>
</feature>
<feature type="transmembrane region" description="Helical" evidence="8">
    <location>
        <begin position="137"/>
        <end position="159"/>
    </location>
</feature>
<feature type="transmembrane region" description="Helical" evidence="8">
    <location>
        <begin position="346"/>
        <end position="365"/>
    </location>
</feature>
<reference evidence="10" key="1">
    <citation type="submission" date="2015-12" db="EMBL/GenBank/DDBJ databases">
        <title>De novo transcriptome assembly of four potential Pierce s Disease insect vectors from Arizona vineyards.</title>
        <authorList>
            <person name="Tassone E.E."/>
        </authorList>
    </citation>
    <scope>NUCLEOTIDE SEQUENCE</scope>
</reference>
<dbReference type="EMBL" id="GEDC01022334">
    <property type="protein sequence ID" value="JAS14964.1"/>
    <property type="molecule type" value="Transcribed_RNA"/>
</dbReference>
<dbReference type="PANTHER" id="PTHR11662">
    <property type="entry name" value="SOLUTE CARRIER FAMILY 17"/>
    <property type="match status" value="1"/>
</dbReference>
<dbReference type="InterPro" id="IPR050382">
    <property type="entry name" value="MFS_Na/Anion_cotransporter"/>
</dbReference>
<feature type="transmembrane region" description="Helical" evidence="8">
    <location>
        <begin position="402"/>
        <end position="428"/>
    </location>
</feature>
<evidence type="ECO:0000313" key="10">
    <source>
        <dbReference type="EMBL" id="JAS14964.1"/>
    </source>
</evidence>
<name>A0A1B6CNH3_9HEMI</name>
<evidence type="ECO:0000256" key="8">
    <source>
        <dbReference type="SAM" id="Phobius"/>
    </source>
</evidence>
<dbReference type="FunFam" id="1.20.1250.20:FF:000423">
    <property type="entry name" value="Putative inorganic phosphate cotransporter-like Protein"/>
    <property type="match status" value="1"/>
</dbReference>
<feature type="transmembrane region" description="Helical" evidence="8">
    <location>
        <begin position="313"/>
        <end position="334"/>
    </location>
</feature>
<dbReference type="AlphaFoldDB" id="A0A1B6CNH3"/>
<keyword evidence="5 8" id="KW-1133">Transmembrane helix</keyword>
<dbReference type="Pfam" id="PF07690">
    <property type="entry name" value="MFS_1"/>
    <property type="match status" value="1"/>
</dbReference>
<feature type="transmembrane region" description="Helical" evidence="8">
    <location>
        <begin position="209"/>
        <end position="228"/>
    </location>
</feature>
<feature type="transmembrane region" description="Helical" evidence="8">
    <location>
        <begin position="20"/>
        <end position="42"/>
    </location>
</feature>
<protein>
    <recommendedName>
        <fullName evidence="9">Major facilitator superfamily (MFS) profile domain-containing protein</fullName>
    </recommendedName>
</protein>
<dbReference type="FunFam" id="1.20.1250.20:FF:000003">
    <property type="entry name" value="Solute carrier family 17 member 3"/>
    <property type="match status" value="1"/>
</dbReference>
<dbReference type="PANTHER" id="PTHR11662:SF399">
    <property type="entry name" value="FI19708P1-RELATED"/>
    <property type="match status" value="1"/>
</dbReference>
<dbReference type="GO" id="GO:0016020">
    <property type="term" value="C:membrane"/>
    <property type="evidence" value="ECO:0007669"/>
    <property type="project" value="UniProtKB-SubCell"/>
</dbReference>
<dbReference type="SUPFAM" id="SSF103473">
    <property type="entry name" value="MFS general substrate transporter"/>
    <property type="match status" value="1"/>
</dbReference>
<gene>
    <name evidence="10" type="ORF">g.5397</name>
</gene>
<feature type="transmembrane region" description="Helical" evidence="8">
    <location>
        <begin position="111"/>
        <end position="130"/>
    </location>
</feature>
<feature type="transmembrane region" description="Helical" evidence="8">
    <location>
        <begin position="440"/>
        <end position="459"/>
    </location>
</feature>
<evidence type="ECO:0000256" key="4">
    <source>
        <dbReference type="ARBA" id="ARBA00022847"/>
    </source>
</evidence>
<keyword evidence="6 8" id="KW-0472">Membrane</keyword>
<evidence type="ECO:0000256" key="1">
    <source>
        <dbReference type="ARBA" id="ARBA00004141"/>
    </source>
</evidence>
<feature type="transmembrane region" description="Helical" evidence="8">
    <location>
        <begin position="271"/>
        <end position="292"/>
    </location>
</feature>
<organism evidence="10">
    <name type="scientific">Clastoptera arizonana</name>
    <name type="common">Arizona spittle bug</name>
    <dbReference type="NCBI Taxonomy" id="38151"/>
    <lineage>
        <taxon>Eukaryota</taxon>
        <taxon>Metazoa</taxon>
        <taxon>Ecdysozoa</taxon>
        <taxon>Arthropoda</taxon>
        <taxon>Hexapoda</taxon>
        <taxon>Insecta</taxon>
        <taxon>Pterygota</taxon>
        <taxon>Neoptera</taxon>
        <taxon>Paraneoptera</taxon>
        <taxon>Hemiptera</taxon>
        <taxon>Auchenorrhyncha</taxon>
        <taxon>Cercopoidea</taxon>
        <taxon>Clastopteridae</taxon>
        <taxon>Clastoptera</taxon>
    </lineage>
</organism>
<dbReference type="InterPro" id="IPR036259">
    <property type="entry name" value="MFS_trans_sf"/>
</dbReference>
<keyword evidence="4" id="KW-0769">Symport</keyword>
<accession>A0A1B6CNH3</accession>
<dbReference type="Gene3D" id="1.20.1250.20">
    <property type="entry name" value="MFS general substrate transporter like domains"/>
    <property type="match status" value="2"/>
</dbReference>
<keyword evidence="2" id="KW-0813">Transport</keyword>
<proteinExistence type="predicted"/>
<evidence type="ECO:0000256" key="6">
    <source>
        <dbReference type="ARBA" id="ARBA00023136"/>
    </source>
</evidence>
<feature type="domain" description="Major facilitator superfamily (MFS) profile" evidence="9">
    <location>
        <begin position="22"/>
        <end position="464"/>
    </location>
</feature>
<dbReference type="InterPro" id="IPR020846">
    <property type="entry name" value="MFS_dom"/>
</dbReference>
<dbReference type="GO" id="GO:0015293">
    <property type="term" value="F:symporter activity"/>
    <property type="evidence" value="ECO:0007669"/>
    <property type="project" value="UniProtKB-KW"/>
</dbReference>
<sequence length="477" mass="52501">MKFLRKCRGCCGPIAQRYVIVIMAATGLGFMFVLRNTFSLILTEMTIKQEAKPQRQNSSDLFCPKDDGNKKKTEDKGEFKWDSTDTQWLISAYFYGYAACQFPGGFLGDLLGAKIVINTGLFVSGICALLSPCSARLHYWVLFVVRIVMGLGHGLVIPALSSLVGKWSPPTERSLMSAITYSGIMFGSAAGIGTSGLILGSLPGWEPAFYIYGGMMVAWCIAFQIVGYSNPQDHPFITDREQTKIEESIAKQSKKKPTKIPFRKMFTSLPVIAFILINFGHSWLVFFVGVQIPIYMKTVLNFDIKASGIVSALPYLGMWLSGICVGIVSDYLIAHEITSVTLNRRVFGILSNFLPVPFLIGASYAGCDKITATALFTCMMLFKGMSYSSLKTNPVDLAPNFAGIIMGIAQTFSAVGGLIIPYVVTLFVKKEEASINDWRKTFMFSAAILILVTVPYAFWGTGVQQSWNDVQDGEEDN</sequence>